<gene>
    <name evidence="1" type="ORF">Q3M24_18080</name>
</gene>
<accession>A0AAU8LSS5</accession>
<dbReference type="KEGG" id="eaj:Q3M24_18080"/>
<evidence type="ECO:0000313" key="1">
    <source>
        <dbReference type="EMBL" id="XCN72194.1"/>
    </source>
</evidence>
<dbReference type="EMBL" id="CP159373">
    <property type="protein sequence ID" value="XCN72194.1"/>
    <property type="molecule type" value="Genomic_DNA"/>
</dbReference>
<dbReference type="AlphaFoldDB" id="A0AAU8LSS5"/>
<protein>
    <submittedName>
        <fullName evidence="1">Uncharacterized protein</fullName>
    </submittedName>
</protein>
<sequence>MDSWSTLSKTLKKAGLTDTQIKAIKEQLGKLDTTTLLKTSQDKLLAAIPIASEDEKQKILQLFIAANEEAKKTPTGTLFTLRLTDADASNSPPLSNTPVEVTLKKSSSPLFQGQTKNKTPYGRIKTEAIAVST</sequence>
<reference evidence="1" key="2">
    <citation type="submission" date="2024-06" db="EMBL/GenBank/DDBJ databases">
        <authorList>
            <person name="Plum-Jensen L.E."/>
            <person name="Schramm A."/>
            <person name="Marshall I.P.G."/>
        </authorList>
    </citation>
    <scope>NUCLEOTIDE SEQUENCE</scope>
    <source>
        <strain evidence="1">Rat1</strain>
    </source>
</reference>
<organism evidence="1">
    <name type="scientific">Candidatus Electrothrix aestuarii</name>
    <dbReference type="NCBI Taxonomy" id="3062594"/>
    <lineage>
        <taxon>Bacteria</taxon>
        <taxon>Pseudomonadati</taxon>
        <taxon>Thermodesulfobacteriota</taxon>
        <taxon>Desulfobulbia</taxon>
        <taxon>Desulfobulbales</taxon>
        <taxon>Desulfobulbaceae</taxon>
        <taxon>Candidatus Electrothrix</taxon>
    </lineage>
</organism>
<reference evidence="1" key="1">
    <citation type="journal article" date="2024" name="Syst. Appl. Microbiol.">
        <title>First single-strain enrichments of Electrothrix cable bacteria, description of E. aestuarii sp. nov. and E. rattekaaiensis sp. nov., and proposal of a cable bacteria taxonomy following the rules of the SeqCode.</title>
        <authorList>
            <person name="Plum-Jensen L.E."/>
            <person name="Schramm A."/>
            <person name="Marshall I.P.G."/>
        </authorList>
    </citation>
    <scope>NUCLEOTIDE SEQUENCE</scope>
    <source>
        <strain evidence="1">Rat1</strain>
    </source>
</reference>
<proteinExistence type="predicted"/>
<name>A0AAU8LSS5_9BACT</name>